<comment type="pathway">
    <text evidence="1 7">Bacterial outer membrane biogenesis; LPS core biosynthesis.</text>
</comment>
<comment type="subcellular location">
    <subcellularLocation>
        <location evidence="7">Cell membrane</location>
    </subcellularLocation>
</comment>
<dbReference type="EMBL" id="BSOG01000001">
    <property type="protein sequence ID" value="GLR12564.1"/>
    <property type="molecule type" value="Genomic_DNA"/>
</dbReference>
<organism evidence="9 10">
    <name type="scientific">Chitinimonas prasina</name>
    <dbReference type="NCBI Taxonomy" id="1434937"/>
    <lineage>
        <taxon>Bacteria</taxon>
        <taxon>Pseudomonadati</taxon>
        <taxon>Pseudomonadota</taxon>
        <taxon>Betaproteobacteria</taxon>
        <taxon>Neisseriales</taxon>
        <taxon>Chitinibacteraceae</taxon>
        <taxon>Chitinimonas</taxon>
    </lineage>
</organism>
<evidence type="ECO:0000313" key="9">
    <source>
        <dbReference type="EMBL" id="GLR12564.1"/>
    </source>
</evidence>
<reference evidence="10" key="1">
    <citation type="journal article" date="2019" name="Int. J. Syst. Evol. Microbiol.">
        <title>The Global Catalogue of Microorganisms (GCM) 10K type strain sequencing project: providing services to taxonomists for standard genome sequencing and annotation.</title>
        <authorList>
            <consortium name="The Broad Institute Genomics Platform"/>
            <consortium name="The Broad Institute Genome Sequencing Center for Infectious Disease"/>
            <person name="Wu L."/>
            <person name="Ma J."/>
        </authorList>
    </citation>
    <scope>NUCLEOTIDE SEQUENCE [LARGE SCALE GENOMIC DNA]</scope>
    <source>
        <strain evidence="10">NBRC 110044</strain>
    </source>
</reference>
<evidence type="ECO:0000256" key="7">
    <source>
        <dbReference type="RuleBase" id="RU365103"/>
    </source>
</evidence>
<feature type="domain" description="3-deoxy-D-manno-octulosonic-acid transferase N-terminal" evidence="8">
    <location>
        <begin position="37"/>
        <end position="211"/>
    </location>
</feature>
<comment type="function">
    <text evidence="7">Involved in lipopolysaccharide (LPS) biosynthesis. Catalyzes the transfer of 3-deoxy-D-manno-octulosonate (Kdo) residue(s) from CMP-Kdo to lipid IV(A), the tetraacyldisaccharide-1,4'-bisphosphate precursor of lipid A.</text>
</comment>
<comment type="catalytic activity">
    <reaction evidence="6 7">
        <text>lipid IVA (E. coli) + CMP-3-deoxy-beta-D-manno-octulosonate = alpha-Kdo-(2-&gt;6)-lipid IVA (E. coli) + CMP + H(+)</text>
        <dbReference type="Rhea" id="RHEA:28066"/>
        <dbReference type="ChEBI" id="CHEBI:15378"/>
        <dbReference type="ChEBI" id="CHEBI:58603"/>
        <dbReference type="ChEBI" id="CHEBI:60364"/>
        <dbReference type="ChEBI" id="CHEBI:60377"/>
        <dbReference type="ChEBI" id="CHEBI:85987"/>
        <dbReference type="EC" id="2.4.99.12"/>
    </reaction>
</comment>
<evidence type="ECO:0000256" key="6">
    <source>
        <dbReference type="ARBA" id="ARBA00049183"/>
    </source>
</evidence>
<sequence>MSWLWRLLYSLAWYLALPLAFAYLWRRGARQPEYRRDWPERLGFYRQTVTGPVIWLHAVSVGETRAAQVLVNALRQRHPDHRIVLTQMTPTGRDTARQLFGDSVTVAYLPYDLPGAVGRFLRHFRPRFGVLMEMELWPNLLHGSADAGVPLYLVNARLSEKSLRGYQRVSGLVGPALARLAGVAAQGPRDAERLTSLGAKAVQVSGNIKFDFGLDSGLTELGLQWRQHMGERPVWAAACTREGEEALLLDALARQPLPEEVLLVLVPRHPQRFDEVANLLAQRGLRYLRRSQWQGDAAVPAQVQVLLGDSLGELAAYYAAVDLAFVGGSLVDLGSHSVIEPCAQGVPVLLGPSSFNFADAVAEAVALGAAQQCADADAVVAGVASLLAAPAARQGMAQAGLAFVAGHRGAVARVMTLLP</sequence>
<dbReference type="NCBIfam" id="NF004388">
    <property type="entry name" value="PRK05749.1-4"/>
    <property type="match status" value="1"/>
</dbReference>
<dbReference type="PANTHER" id="PTHR42755">
    <property type="entry name" value="3-DEOXY-MANNO-OCTULOSONATE CYTIDYLYLTRANSFERASE"/>
    <property type="match status" value="1"/>
</dbReference>
<dbReference type="InterPro" id="IPR007507">
    <property type="entry name" value="Glycos_transf_N"/>
</dbReference>
<dbReference type="SUPFAM" id="SSF53756">
    <property type="entry name" value="UDP-Glycosyltransferase/glycogen phosphorylase"/>
    <property type="match status" value="1"/>
</dbReference>
<protein>
    <recommendedName>
        <fullName evidence="3 7">3-deoxy-D-manno-octulosonic acid transferase</fullName>
        <shortName evidence="7">Kdo transferase</shortName>
        <ecNumber evidence="2 7">2.4.99.12</ecNumber>
    </recommendedName>
    <alternativeName>
        <fullName evidence="5 7">Lipid IV(A) 3-deoxy-D-manno-octulosonic acid transferase</fullName>
    </alternativeName>
</protein>
<proteinExistence type="inferred from homology"/>
<dbReference type="Pfam" id="PF04413">
    <property type="entry name" value="Glycos_transf_N"/>
    <property type="match status" value="1"/>
</dbReference>
<dbReference type="Gene3D" id="3.40.50.2000">
    <property type="entry name" value="Glycogen Phosphorylase B"/>
    <property type="match status" value="1"/>
</dbReference>
<keyword evidence="4 7" id="KW-0808">Transferase</keyword>
<keyword evidence="10" id="KW-1185">Reference proteome</keyword>
<dbReference type="InterPro" id="IPR038107">
    <property type="entry name" value="Glycos_transf_N_sf"/>
</dbReference>
<evidence type="ECO:0000256" key="2">
    <source>
        <dbReference type="ARBA" id="ARBA00012621"/>
    </source>
</evidence>
<comment type="caution">
    <text evidence="9">The sequence shown here is derived from an EMBL/GenBank/DDBJ whole genome shotgun (WGS) entry which is preliminary data.</text>
</comment>
<evidence type="ECO:0000313" key="10">
    <source>
        <dbReference type="Proteomes" id="UP001156706"/>
    </source>
</evidence>
<dbReference type="RefSeq" id="WP_284195683.1">
    <property type="nucleotide sequence ID" value="NZ_BSOG01000001.1"/>
</dbReference>
<keyword evidence="7" id="KW-0448">Lipopolysaccharide biosynthesis</keyword>
<dbReference type="GO" id="GO:0016740">
    <property type="term" value="F:transferase activity"/>
    <property type="evidence" value="ECO:0007669"/>
    <property type="project" value="UniProtKB-KW"/>
</dbReference>
<evidence type="ECO:0000256" key="4">
    <source>
        <dbReference type="ARBA" id="ARBA00022679"/>
    </source>
</evidence>
<evidence type="ECO:0000259" key="8">
    <source>
        <dbReference type="Pfam" id="PF04413"/>
    </source>
</evidence>
<name>A0ABQ5YCP6_9NEIS</name>
<dbReference type="Gene3D" id="3.40.50.11720">
    <property type="entry name" value="3-Deoxy-D-manno-octulosonic-acid transferase, N-terminal domain"/>
    <property type="match status" value="1"/>
</dbReference>
<dbReference type="EC" id="2.4.99.12" evidence="2 7"/>
<accession>A0ABQ5YCP6</accession>
<evidence type="ECO:0000256" key="1">
    <source>
        <dbReference type="ARBA" id="ARBA00004713"/>
    </source>
</evidence>
<evidence type="ECO:0000256" key="3">
    <source>
        <dbReference type="ARBA" id="ARBA00019077"/>
    </source>
</evidence>
<keyword evidence="7" id="KW-0472">Membrane</keyword>
<dbReference type="Proteomes" id="UP001156706">
    <property type="component" value="Unassembled WGS sequence"/>
</dbReference>
<dbReference type="InterPro" id="IPR039901">
    <property type="entry name" value="Kdotransferase"/>
</dbReference>
<dbReference type="PANTHER" id="PTHR42755:SF1">
    <property type="entry name" value="3-DEOXY-D-MANNO-OCTULOSONIC ACID TRANSFERASE, MITOCHONDRIAL-RELATED"/>
    <property type="match status" value="1"/>
</dbReference>
<gene>
    <name evidence="9" type="primary">waaA</name>
    <name evidence="9" type="ORF">GCM10007907_13540</name>
</gene>
<comment type="similarity">
    <text evidence="7">Belongs to the glycosyltransferase group 1 family.</text>
</comment>
<keyword evidence="7" id="KW-1003">Cell membrane</keyword>
<evidence type="ECO:0000256" key="5">
    <source>
        <dbReference type="ARBA" id="ARBA00031445"/>
    </source>
</evidence>
<dbReference type="NCBIfam" id="NF004386">
    <property type="entry name" value="PRK05749.1-2"/>
    <property type="match status" value="1"/>
</dbReference>